<evidence type="ECO:0000313" key="9">
    <source>
        <dbReference type="EMBL" id="KTB47880.1"/>
    </source>
</evidence>
<dbReference type="NCBIfam" id="TIGR02135">
    <property type="entry name" value="phoU_full"/>
    <property type="match status" value="1"/>
</dbReference>
<dbReference type="EMBL" id="LFDV01000002">
    <property type="protein sequence ID" value="KTB47880.1"/>
    <property type="molecule type" value="Genomic_DNA"/>
</dbReference>
<gene>
    <name evidence="9" type="ORF">DEALK_07250</name>
</gene>
<evidence type="ECO:0000256" key="5">
    <source>
        <dbReference type="ARBA" id="ARBA00022490"/>
    </source>
</evidence>
<dbReference type="InterPro" id="IPR038078">
    <property type="entry name" value="PhoU-like_sf"/>
</dbReference>
<proteinExistence type="inferred from homology"/>
<accession>A0A0W0GH42</accession>
<dbReference type="InterPro" id="IPR026022">
    <property type="entry name" value="PhoU_dom"/>
</dbReference>
<comment type="caution">
    <text evidence="9">The sequence shown here is derived from an EMBL/GenBank/DDBJ whole genome shotgun (WGS) entry which is preliminary data.</text>
</comment>
<dbReference type="RefSeq" id="WP_058438774.1">
    <property type="nucleotide sequence ID" value="NZ_KQ758903.1"/>
</dbReference>
<evidence type="ECO:0000256" key="3">
    <source>
        <dbReference type="ARBA" id="ARBA00011738"/>
    </source>
</evidence>
<dbReference type="PANTHER" id="PTHR42930">
    <property type="entry name" value="PHOSPHATE-SPECIFIC TRANSPORT SYSTEM ACCESSORY PROTEIN PHOU"/>
    <property type="match status" value="1"/>
</dbReference>
<reference evidence="9 10" key="1">
    <citation type="submission" date="2015-06" db="EMBL/GenBank/DDBJ databases">
        <title>Genome sequence of the organohalide-respiring Dehalogenimonas alkenigignens type strain (IP3-3T).</title>
        <authorList>
            <person name="Key T.A."/>
            <person name="Richmond D.P."/>
            <person name="Bowman K.S."/>
            <person name="Cho Y.-J."/>
            <person name="Chun J."/>
            <person name="da Costa M.S."/>
            <person name="Rainey F.A."/>
            <person name="Moe W.M."/>
        </authorList>
    </citation>
    <scope>NUCLEOTIDE SEQUENCE [LARGE SCALE GENOMIC DNA]</scope>
    <source>
        <strain evidence="9 10">IP3-3</strain>
    </source>
</reference>
<dbReference type="FunFam" id="1.20.58.220:FF:000004">
    <property type="entry name" value="Phosphate-specific transport system accessory protein PhoU"/>
    <property type="match status" value="1"/>
</dbReference>
<dbReference type="Proteomes" id="UP000053947">
    <property type="component" value="Unassembled WGS sequence"/>
</dbReference>
<protein>
    <recommendedName>
        <fullName evidence="7">Phosphate-specific transport system accessory protein PhoU</fullName>
    </recommendedName>
</protein>
<dbReference type="STRING" id="1217799.DEALK_07250"/>
<comment type="subunit">
    <text evidence="3 7">Homodimer.</text>
</comment>
<evidence type="ECO:0000256" key="1">
    <source>
        <dbReference type="ARBA" id="ARBA00004496"/>
    </source>
</evidence>
<dbReference type="GO" id="GO:0006817">
    <property type="term" value="P:phosphate ion transport"/>
    <property type="evidence" value="ECO:0007669"/>
    <property type="project" value="UniProtKB-KW"/>
</dbReference>
<keyword evidence="4 7" id="KW-0813">Transport</keyword>
<comment type="function">
    <text evidence="7">Plays a role in the regulation of phosphate uptake.</text>
</comment>
<dbReference type="SUPFAM" id="SSF109755">
    <property type="entry name" value="PhoU-like"/>
    <property type="match status" value="1"/>
</dbReference>
<evidence type="ECO:0000313" key="10">
    <source>
        <dbReference type="Proteomes" id="UP000053947"/>
    </source>
</evidence>
<dbReference type="GO" id="GO:0030643">
    <property type="term" value="P:intracellular phosphate ion homeostasis"/>
    <property type="evidence" value="ECO:0007669"/>
    <property type="project" value="InterPro"/>
</dbReference>
<dbReference type="InterPro" id="IPR028366">
    <property type="entry name" value="PhoU"/>
</dbReference>
<dbReference type="GO" id="GO:0005737">
    <property type="term" value="C:cytoplasm"/>
    <property type="evidence" value="ECO:0007669"/>
    <property type="project" value="UniProtKB-SubCell"/>
</dbReference>
<keyword evidence="6 7" id="KW-0592">Phosphate transport</keyword>
<evidence type="ECO:0000256" key="7">
    <source>
        <dbReference type="PIRNR" id="PIRNR003107"/>
    </source>
</evidence>
<dbReference type="Gene3D" id="1.20.58.220">
    <property type="entry name" value="Phosphate transport system protein phou homolog 2, domain 2"/>
    <property type="match status" value="1"/>
</dbReference>
<comment type="subcellular location">
    <subcellularLocation>
        <location evidence="1 7">Cytoplasm</location>
    </subcellularLocation>
</comment>
<evidence type="ECO:0000256" key="4">
    <source>
        <dbReference type="ARBA" id="ARBA00022448"/>
    </source>
</evidence>
<feature type="domain" description="PhoU" evidence="8">
    <location>
        <begin position="18"/>
        <end position="102"/>
    </location>
</feature>
<dbReference type="PANTHER" id="PTHR42930:SF3">
    <property type="entry name" value="PHOSPHATE-SPECIFIC TRANSPORT SYSTEM ACCESSORY PROTEIN PHOU"/>
    <property type="match status" value="1"/>
</dbReference>
<dbReference type="Pfam" id="PF01895">
    <property type="entry name" value="PhoU"/>
    <property type="match status" value="2"/>
</dbReference>
<evidence type="ECO:0000256" key="2">
    <source>
        <dbReference type="ARBA" id="ARBA00008107"/>
    </source>
</evidence>
<dbReference type="AlphaFoldDB" id="A0A0W0GH42"/>
<comment type="similarity">
    <text evidence="2 7">Belongs to the PhoU family.</text>
</comment>
<keyword evidence="10" id="KW-1185">Reference proteome</keyword>
<evidence type="ECO:0000259" key="8">
    <source>
        <dbReference type="Pfam" id="PF01895"/>
    </source>
</evidence>
<dbReference type="PATRIC" id="fig|1217799.6.peg.747"/>
<keyword evidence="5 7" id="KW-0963">Cytoplasm</keyword>
<dbReference type="GO" id="GO:0045936">
    <property type="term" value="P:negative regulation of phosphate metabolic process"/>
    <property type="evidence" value="ECO:0007669"/>
    <property type="project" value="InterPro"/>
</dbReference>
<dbReference type="PIRSF" id="PIRSF003107">
    <property type="entry name" value="PhoU"/>
    <property type="match status" value="1"/>
</dbReference>
<evidence type="ECO:0000256" key="6">
    <source>
        <dbReference type="ARBA" id="ARBA00022592"/>
    </source>
</evidence>
<dbReference type="OrthoDB" id="9814256at2"/>
<name>A0A0W0GH42_9CHLR</name>
<organism evidence="9 10">
    <name type="scientific">Dehalogenimonas alkenigignens</name>
    <dbReference type="NCBI Taxonomy" id="1217799"/>
    <lineage>
        <taxon>Bacteria</taxon>
        <taxon>Bacillati</taxon>
        <taxon>Chloroflexota</taxon>
        <taxon>Dehalococcoidia</taxon>
        <taxon>Dehalococcoidales</taxon>
        <taxon>Dehalococcoidaceae</taxon>
        <taxon>Dehalogenimonas</taxon>
    </lineage>
</organism>
<sequence>MRVDYERNLKQLQDKVLALGSMVEKAIGLSMEAMKNRDIELARKLVEDDELINVKRYEIEEDCIHLIATQAPMARDLRVIVAVLNIIIDLERIGDHAAGNAKIAIMLGEEPPLKPLIDLPRMSDKTADMLHRALDAFIKRDATAARAVTMDDDEVDALYDQIFRELLFFMAEDPKTVSRATRLIWAAHNLERSADRVTNICERVVFVVTGKQEEIAGKY</sequence>
<feature type="domain" description="PhoU" evidence="8">
    <location>
        <begin position="120"/>
        <end position="204"/>
    </location>
</feature>